<reference evidence="6" key="1">
    <citation type="submission" date="2018-05" db="EMBL/GenBank/DDBJ databases">
        <authorList>
            <person name="Lanie J.A."/>
            <person name="Ng W.-L."/>
            <person name="Kazmierczak K.M."/>
            <person name="Andrzejewski T.M."/>
            <person name="Davidsen T.M."/>
            <person name="Wayne K.J."/>
            <person name="Tettelin H."/>
            <person name="Glass J.I."/>
            <person name="Rusch D."/>
            <person name="Podicherti R."/>
            <person name="Tsui H.-C.T."/>
            <person name="Winkler M.E."/>
        </authorList>
    </citation>
    <scope>NUCLEOTIDE SEQUENCE</scope>
</reference>
<feature type="transmembrane region" description="Helical" evidence="5">
    <location>
        <begin position="167"/>
        <end position="186"/>
    </location>
</feature>
<gene>
    <name evidence="6" type="ORF">METZ01_LOCUS179384</name>
</gene>
<feature type="transmembrane region" description="Helical" evidence="5">
    <location>
        <begin position="64"/>
        <end position="87"/>
    </location>
</feature>
<dbReference type="EMBL" id="UINC01034929">
    <property type="protein sequence ID" value="SVB26530.1"/>
    <property type="molecule type" value="Genomic_DNA"/>
</dbReference>
<dbReference type="Pfam" id="PF01925">
    <property type="entry name" value="TauE"/>
    <property type="match status" value="1"/>
</dbReference>
<keyword evidence="3 5" id="KW-1133">Transmembrane helix</keyword>
<feature type="transmembrane region" description="Helical" evidence="5">
    <location>
        <begin position="138"/>
        <end position="155"/>
    </location>
</feature>
<comment type="subcellular location">
    <subcellularLocation>
        <location evidence="1">Membrane</location>
        <topology evidence="1">Multi-pass membrane protein</topology>
    </subcellularLocation>
</comment>
<organism evidence="6">
    <name type="scientific">marine metagenome</name>
    <dbReference type="NCBI Taxonomy" id="408172"/>
    <lineage>
        <taxon>unclassified sequences</taxon>
        <taxon>metagenomes</taxon>
        <taxon>ecological metagenomes</taxon>
    </lineage>
</organism>
<dbReference type="PANTHER" id="PTHR43701:SF5">
    <property type="entry name" value="MEMBRANE TRANSPORTER PROTEIN-RELATED"/>
    <property type="match status" value="1"/>
</dbReference>
<accession>A0A382CKD5</accession>
<evidence type="ECO:0000256" key="5">
    <source>
        <dbReference type="SAM" id="Phobius"/>
    </source>
</evidence>
<evidence type="ECO:0000256" key="4">
    <source>
        <dbReference type="ARBA" id="ARBA00023136"/>
    </source>
</evidence>
<feature type="transmembrane region" description="Helical" evidence="5">
    <location>
        <begin position="6"/>
        <end position="28"/>
    </location>
</feature>
<dbReference type="InterPro" id="IPR051598">
    <property type="entry name" value="TSUP/Inactive_protease-like"/>
</dbReference>
<evidence type="ECO:0008006" key="7">
    <source>
        <dbReference type="Google" id="ProtNLM"/>
    </source>
</evidence>
<evidence type="ECO:0000256" key="3">
    <source>
        <dbReference type="ARBA" id="ARBA00022989"/>
    </source>
</evidence>
<dbReference type="AlphaFoldDB" id="A0A382CKD5"/>
<dbReference type="PANTHER" id="PTHR43701">
    <property type="entry name" value="MEMBRANE TRANSPORTER PROTEIN MJ0441-RELATED"/>
    <property type="match status" value="1"/>
</dbReference>
<sequence>MAIMGISYQIIPTTSLALNIVVTFFGTINYWRNGHGQIKLVGPFLLASTPMAYMAGSLDLNEFIFQTVLLITLILVVIRIYFFDTFTFSFQLSQAKKWIFIILLGSILGFIAGAIGIGGGIYLIPLIIIFGLGSEKEAAAAAATFICVNSLVGFIARFKSGTFNPDFILPLIGFVAVGGFLGSYYGSKKYDAKKIQKVMGGIIIVAIILLTRKML</sequence>
<dbReference type="GO" id="GO:0016020">
    <property type="term" value="C:membrane"/>
    <property type="evidence" value="ECO:0007669"/>
    <property type="project" value="UniProtKB-SubCell"/>
</dbReference>
<name>A0A382CKD5_9ZZZZ</name>
<protein>
    <recommendedName>
        <fullName evidence="7">Membrane transporter protein</fullName>
    </recommendedName>
</protein>
<evidence type="ECO:0000313" key="6">
    <source>
        <dbReference type="EMBL" id="SVB26530.1"/>
    </source>
</evidence>
<evidence type="ECO:0000256" key="2">
    <source>
        <dbReference type="ARBA" id="ARBA00022692"/>
    </source>
</evidence>
<keyword evidence="4 5" id="KW-0472">Membrane</keyword>
<evidence type="ECO:0000256" key="1">
    <source>
        <dbReference type="ARBA" id="ARBA00004141"/>
    </source>
</evidence>
<feature type="transmembrane region" description="Helical" evidence="5">
    <location>
        <begin position="99"/>
        <end position="132"/>
    </location>
</feature>
<dbReference type="InterPro" id="IPR002781">
    <property type="entry name" value="TM_pro_TauE-like"/>
</dbReference>
<proteinExistence type="predicted"/>
<keyword evidence="2 5" id="KW-0812">Transmembrane</keyword>